<dbReference type="AlphaFoldDB" id="A0A4Z2HCR0"/>
<evidence type="ECO:0000313" key="2">
    <source>
        <dbReference type="EMBL" id="TNN63536.1"/>
    </source>
</evidence>
<feature type="compositionally biased region" description="Gly residues" evidence="1">
    <location>
        <begin position="1"/>
        <end position="23"/>
    </location>
</feature>
<name>A0A4Z2HCR0_9TELE</name>
<feature type="region of interest" description="Disordered" evidence="1">
    <location>
        <begin position="1"/>
        <end position="34"/>
    </location>
</feature>
<dbReference type="Proteomes" id="UP000314294">
    <property type="component" value="Unassembled WGS sequence"/>
</dbReference>
<protein>
    <submittedName>
        <fullName evidence="2">Uncharacterized protein</fullName>
    </submittedName>
</protein>
<dbReference type="EMBL" id="SRLO01000271">
    <property type="protein sequence ID" value="TNN63536.1"/>
    <property type="molecule type" value="Genomic_DNA"/>
</dbReference>
<sequence>MDPGGLDPGGLDRGGLDRGGLNRGGLDRGPRRPVAGRMLSPLGRLLCGLQPRVASGFMAINPVPLAQEPLGMLGNPYWYDITRQQRV</sequence>
<evidence type="ECO:0000313" key="3">
    <source>
        <dbReference type="Proteomes" id="UP000314294"/>
    </source>
</evidence>
<keyword evidence="3" id="KW-1185">Reference proteome</keyword>
<comment type="caution">
    <text evidence="2">The sequence shown here is derived from an EMBL/GenBank/DDBJ whole genome shotgun (WGS) entry which is preliminary data.</text>
</comment>
<gene>
    <name evidence="2" type="ORF">EYF80_026278</name>
</gene>
<proteinExistence type="predicted"/>
<accession>A0A4Z2HCR0</accession>
<reference evidence="2 3" key="1">
    <citation type="submission" date="2019-03" db="EMBL/GenBank/DDBJ databases">
        <title>First draft genome of Liparis tanakae, snailfish: a comprehensive survey of snailfish specific genes.</title>
        <authorList>
            <person name="Kim W."/>
            <person name="Song I."/>
            <person name="Jeong J.-H."/>
            <person name="Kim D."/>
            <person name="Kim S."/>
            <person name="Ryu S."/>
            <person name="Song J.Y."/>
            <person name="Lee S.K."/>
        </authorList>
    </citation>
    <scope>NUCLEOTIDE SEQUENCE [LARGE SCALE GENOMIC DNA]</scope>
    <source>
        <tissue evidence="2">Muscle</tissue>
    </source>
</reference>
<evidence type="ECO:0000256" key="1">
    <source>
        <dbReference type="SAM" id="MobiDB-lite"/>
    </source>
</evidence>
<organism evidence="2 3">
    <name type="scientific">Liparis tanakae</name>
    <name type="common">Tanaka's snailfish</name>
    <dbReference type="NCBI Taxonomy" id="230148"/>
    <lineage>
        <taxon>Eukaryota</taxon>
        <taxon>Metazoa</taxon>
        <taxon>Chordata</taxon>
        <taxon>Craniata</taxon>
        <taxon>Vertebrata</taxon>
        <taxon>Euteleostomi</taxon>
        <taxon>Actinopterygii</taxon>
        <taxon>Neopterygii</taxon>
        <taxon>Teleostei</taxon>
        <taxon>Neoteleostei</taxon>
        <taxon>Acanthomorphata</taxon>
        <taxon>Eupercaria</taxon>
        <taxon>Perciformes</taxon>
        <taxon>Cottioidei</taxon>
        <taxon>Cottales</taxon>
        <taxon>Liparidae</taxon>
        <taxon>Liparis</taxon>
    </lineage>
</organism>